<organism evidence="1">
    <name type="scientific">marine sediment metagenome</name>
    <dbReference type="NCBI Taxonomy" id="412755"/>
    <lineage>
        <taxon>unclassified sequences</taxon>
        <taxon>metagenomes</taxon>
        <taxon>ecological metagenomes</taxon>
    </lineage>
</organism>
<comment type="caution">
    <text evidence="1">The sequence shown here is derived from an EMBL/GenBank/DDBJ whole genome shotgun (WGS) entry which is preliminary data.</text>
</comment>
<dbReference type="AlphaFoldDB" id="X1KX04"/>
<sequence>MLPGDIKLVALKLKEKRKKFDAIVMPRPQLKDSFLKETFMLSKKGTKIFYYDFCKEDEIDSIVNKIKSEAKKYRKQVKILKIKKAGEIAPYRYRIRIDFRVL</sequence>
<reference evidence="1" key="1">
    <citation type="journal article" date="2014" name="Front. Microbiol.">
        <title>High frequency of phylogenetically diverse reductive dehalogenase-homologous genes in deep subseafloor sedimentary metagenomes.</title>
        <authorList>
            <person name="Kawai M."/>
            <person name="Futagami T."/>
            <person name="Toyoda A."/>
            <person name="Takaki Y."/>
            <person name="Nishi S."/>
            <person name="Hori S."/>
            <person name="Arai W."/>
            <person name="Tsubouchi T."/>
            <person name="Morono Y."/>
            <person name="Uchiyama I."/>
            <person name="Ito T."/>
            <person name="Fujiyama A."/>
            <person name="Inagaki F."/>
            <person name="Takami H."/>
        </authorList>
    </citation>
    <scope>NUCLEOTIDE SEQUENCE</scope>
    <source>
        <strain evidence="1">Expedition CK06-06</strain>
    </source>
</reference>
<gene>
    <name evidence="1" type="ORF">S03H2_56240</name>
</gene>
<dbReference type="Gene3D" id="3.40.50.150">
    <property type="entry name" value="Vaccinia Virus protein VP39"/>
    <property type="match status" value="1"/>
</dbReference>
<protein>
    <recommendedName>
        <fullName evidence="2">SAM-dependent methyltransferase TRM5/TYW2-type domain-containing protein</fullName>
    </recommendedName>
</protein>
<dbReference type="EMBL" id="BARU01035964">
    <property type="protein sequence ID" value="GAH86473.1"/>
    <property type="molecule type" value="Genomic_DNA"/>
</dbReference>
<dbReference type="InterPro" id="IPR029063">
    <property type="entry name" value="SAM-dependent_MTases_sf"/>
</dbReference>
<evidence type="ECO:0008006" key="2">
    <source>
        <dbReference type="Google" id="ProtNLM"/>
    </source>
</evidence>
<name>X1KX04_9ZZZZ</name>
<dbReference type="SUPFAM" id="SSF53335">
    <property type="entry name" value="S-adenosyl-L-methionine-dependent methyltransferases"/>
    <property type="match status" value="1"/>
</dbReference>
<proteinExistence type="predicted"/>
<accession>X1KX04</accession>
<evidence type="ECO:0000313" key="1">
    <source>
        <dbReference type="EMBL" id="GAH86473.1"/>
    </source>
</evidence>